<dbReference type="EMBL" id="JPRL01000001">
    <property type="protein sequence ID" value="KFF06261.1"/>
    <property type="molecule type" value="Genomic_DNA"/>
</dbReference>
<dbReference type="Proteomes" id="UP000028715">
    <property type="component" value="Unassembled WGS sequence"/>
</dbReference>
<feature type="transmembrane region" description="Helical" evidence="1">
    <location>
        <begin position="7"/>
        <end position="31"/>
    </location>
</feature>
<keyword evidence="1" id="KW-0812">Transmembrane</keyword>
<evidence type="ECO:0000256" key="1">
    <source>
        <dbReference type="SAM" id="Phobius"/>
    </source>
</evidence>
<proteinExistence type="predicted"/>
<dbReference type="AlphaFoldDB" id="A0A085ZP97"/>
<keyword evidence="1" id="KW-0472">Membrane</keyword>
<keyword evidence="3" id="KW-1185">Reference proteome</keyword>
<dbReference type="RefSeq" id="WP_035684456.1">
    <property type="nucleotide sequence ID" value="NZ_JPRL01000001.1"/>
</dbReference>
<gene>
    <name evidence="2" type="ORF">IW19_12290</name>
</gene>
<evidence type="ECO:0000313" key="3">
    <source>
        <dbReference type="Proteomes" id="UP000028715"/>
    </source>
</evidence>
<name>A0A085ZP97_9FLAO</name>
<keyword evidence="1" id="KW-1133">Transmembrane helix</keyword>
<feature type="transmembrane region" description="Helical" evidence="1">
    <location>
        <begin position="37"/>
        <end position="56"/>
    </location>
</feature>
<feature type="transmembrane region" description="Helical" evidence="1">
    <location>
        <begin position="85"/>
        <end position="106"/>
    </location>
</feature>
<dbReference type="eggNOG" id="ENOG503111D">
    <property type="taxonomic scope" value="Bacteria"/>
</dbReference>
<organism evidence="2 3">
    <name type="scientific">Flavobacterium reichenbachii</name>
    <dbReference type="NCBI Taxonomy" id="362418"/>
    <lineage>
        <taxon>Bacteria</taxon>
        <taxon>Pseudomonadati</taxon>
        <taxon>Bacteroidota</taxon>
        <taxon>Flavobacteriia</taxon>
        <taxon>Flavobacteriales</taxon>
        <taxon>Flavobacteriaceae</taxon>
        <taxon>Flavobacterium</taxon>
    </lineage>
</organism>
<sequence>MFSILKNLHLFFVSVIAIIFTLFLNYVILYFFPEIKFYQYFLLLLLYLFSILGFTYKKRQEVINNKIIIEKEDGQYFMYQIPSILNYKFTIVIFIFTLFVGCLSFTSNKTELIIDNGYSKNIEVVINHKDTIIVKANSFEKIDIIRGPLNLVYNQKSHNFNTSSQKYILNIDSKNTYISTNTLYTNENQKTIPKQYDTNATIINSEFFLNDFYFVFTDPDDQIFSDKHKDYEVKKVLLRLKK</sequence>
<protein>
    <submittedName>
        <fullName evidence="2">Uncharacterized protein</fullName>
    </submittedName>
</protein>
<reference evidence="2 3" key="1">
    <citation type="submission" date="2014-07" db="EMBL/GenBank/DDBJ databases">
        <title>Genome of Flavobacterium reichenbachii LMG 25512.</title>
        <authorList>
            <person name="Stropko S.J."/>
            <person name="Pipes S.E."/>
            <person name="Newman J.D."/>
        </authorList>
    </citation>
    <scope>NUCLEOTIDE SEQUENCE [LARGE SCALE GENOMIC DNA]</scope>
    <source>
        <strain evidence="2 3">LMG 25512</strain>
    </source>
</reference>
<accession>A0A085ZP97</accession>
<comment type="caution">
    <text evidence="2">The sequence shown here is derived from an EMBL/GenBank/DDBJ whole genome shotgun (WGS) entry which is preliminary data.</text>
</comment>
<dbReference type="STRING" id="362418.IW19_12290"/>
<evidence type="ECO:0000313" key="2">
    <source>
        <dbReference type="EMBL" id="KFF06261.1"/>
    </source>
</evidence>